<evidence type="ECO:0000259" key="7">
    <source>
        <dbReference type="PROSITE" id="PS50109"/>
    </source>
</evidence>
<feature type="domain" description="PAS" evidence="8">
    <location>
        <begin position="1"/>
        <end position="63"/>
    </location>
</feature>
<keyword evidence="3" id="KW-0597">Phosphoprotein</keyword>
<keyword evidence="4" id="KW-0808">Transferase</keyword>
<feature type="domain" description="PAS" evidence="8">
    <location>
        <begin position="513"/>
        <end position="565"/>
    </location>
</feature>
<dbReference type="InterPro" id="IPR052162">
    <property type="entry name" value="Sensor_kinase/Photoreceptor"/>
</dbReference>
<dbReference type="Gene3D" id="3.30.565.10">
    <property type="entry name" value="Histidine kinase-like ATPase, C-terminal domain"/>
    <property type="match status" value="1"/>
</dbReference>
<sequence>FEYSLDFLFILDLKGNIIDINNVATKTLGYSKREILNMNIAEILLEEEIEELLNKRKELINIGRISQYHVYSIRKKNGELLYLETHGIPLREEGEIHSILGIGHEITEMKNAEKLLRTSEIKYRSLFNQSPYSIFIFDNKGNLIDSNRNLINKLAEYVDEDFAGKNFIEIIKYFKNSKQLLQLFSERFKAFREGNILDSIEFSLITKKGMKIWLYWESSIMRINSEKFIQVIIQDITEKKESEEKFHVLFNNSTSGIAYHKVIYDLQNNPVDYVITDVNTQFEAIIPLTREEVINKRATEVYQVENAPYLDIYSKVAASQESTEFEAFFPPMNAYFKISVISLRKGEFITVFDDITSQKESEQKLKESEEKFRTLFEKANDGILLSDAETWRIFTGNQKICQMLGYSLEEIKKFSLVDLHPKETLHSIDDQFVHKEQEDISMANDVPMKRKDGSVFYCNVNSSEIELAGRKYIMGIFRDISHRRQAEQKLKESEEKFRTIAEQSFLGIIIIQDGVFKYVNDIVSEMIGYDIQDILNWSQNDFFNKIHPSDVPIALKRFQQVQSGEMDAFLSYPYRIYTKSNKVKWIDVYSKIITFQGKSAILASLADVTEKKEAEQKLQESEEKYRWISENTDDLIVVYDEELNVEYSNEETHVRTLGYPIHKLNDLDFRTSLIHRDDLKQTGDAFREGFQKGKFKHQLRIKHKDRQYLWFETKGRVLIDRNGRRKLLAVSRDITEIKKAEEKLRESEIKFRNITEQSFMGIVIVQDGKLKYLNKTLAKLSEFPIEEMLQWSDREMVRMVHPDDLEYIQKRLQSNREGTMSQNSQNYFRIITKSGEIRWLEDYTSKIIYQGKVANLMSVVDVSIKKEAERLIIEENERLLELNELRKDLITRVSHELKTPMTSIYGSIQILLTIYNKDLSEEVLNYVKIGHRGCLRLKQLIENLLDASRLESKKFELSLLKENLVEIIVDCVEDLNYLVHNRHLLITLDLPDEIQADIDSLRFRQVITNIISNAIKNTPKEGEIFIHIIEDADKIDILIRDTGVGLTKQEQEKLFGKFGKIERYGMDLDVDIEGCGLGLYISKEIIELHKGQILVESEGRNKGSTFTIRLFK</sequence>
<evidence type="ECO:0000256" key="6">
    <source>
        <dbReference type="SAM" id="Coils"/>
    </source>
</evidence>
<dbReference type="CDD" id="cd00130">
    <property type="entry name" value="PAS"/>
    <property type="match status" value="5"/>
</dbReference>
<dbReference type="InterPro" id="IPR003661">
    <property type="entry name" value="HisK_dim/P_dom"/>
</dbReference>
<evidence type="ECO:0000256" key="1">
    <source>
        <dbReference type="ARBA" id="ARBA00000085"/>
    </source>
</evidence>
<dbReference type="PROSITE" id="PS50109">
    <property type="entry name" value="HIS_KIN"/>
    <property type="match status" value="1"/>
</dbReference>
<dbReference type="Gene3D" id="1.10.287.130">
    <property type="match status" value="1"/>
</dbReference>
<feature type="domain" description="PAC" evidence="9">
    <location>
        <begin position="66"/>
        <end position="118"/>
    </location>
</feature>
<dbReference type="PRINTS" id="PR00344">
    <property type="entry name" value="BCTRLSENSOR"/>
</dbReference>
<name>A0A0F9IAV4_9ZZZZ</name>
<gene>
    <name evidence="10" type="ORF">LCGC14_1602170</name>
</gene>
<feature type="domain" description="PAS" evidence="8">
    <location>
        <begin position="368"/>
        <end position="411"/>
    </location>
</feature>
<dbReference type="AlphaFoldDB" id="A0A0F9IAV4"/>
<evidence type="ECO:0000313" key="10">
    <source>
        <dbReference type="EMBL" id="KKM24731.1"/>
    </source>
</evidence>
<dbReference type="InterPro" id="IPR036890">
    <property type="entry name" value="HATPase_C_sf"/>
</dbReference>
<comment type="catalytic activity">
    <reaction evidence="1">
        <text>ATP + protein L-histidine = ADP + protein N-phospho-L-histidine.</text>
        <dbReference type="EC" id="2.7.13.3"/>
    </reaction>
</comment>
<keyword evidence="6" id="KW-0175">Coiled coil</keyword>
<dbReference type="InterPro" id="IPR000014">
    <property type="entry name" value="PAS"/>
</dbReference>
<accession>A0A0F9IAV4</accession>
<keyword evidence="5" id="KW-0418">Kinase</keyword>
<dbReference type="GO" id="GO:0000155">
    <property type="term" value="F:phosphorelay sensor kinase activity"/>
    <property type="evidence" value="ECO:0007669"/>
    <property type="project" value="InterPro"/>
</dbReference>
<dbReference type="EMBL" id="LAZR01012862">
    <property type="protein sequence ID" value="KKM24731.1"/>
    <property type="molecule type" value="Genomic_DNA"/>
</dbReference>
<feature type="domain" description="PAS" evidence="8">
    <location>
        <begin position="767"/>
        <end position="819"/>
    </location>
</feature>
<comment type="caution">
    <text evidence="10">The sequence shown here is derived from an EMBL/GenBank/DDBJ whole genome shotgun (WGS) entry which is preliminary data.</text>
</comment>
<evidence type="ECO:0000259" key="8">
    <source>
        <dbReference type="PROSITE" id="PS50112"/>
    </source>
</evidence>
<dbReference type="PANTHER" id="PTHR43304:SF1">
    <property type="entry name" value="PAC DOMAIN-CONTAINING PROTEIN"/>
    <property type="match status" value="1"/>
</dbReference>
<evidence type="ECO:0000256" key="5">
    <source>
        <dbReference type="ARBA" id="ARBA00022777"/>
    </source>
</evidence>
<evidence type="ECO:0000259" key="9">
    <source>
        <dbReference type="PROSITE" id="PS50113"/>
    </source>
</evidence>
<protein>
    <recommendedName>
        <fullName evidence="2">histidine kinase</fullName>
        <ecNumber evidence="2">2.7.13.3</ecNumber>
    </recommendedName>
</protein>
<dbReference type="Pfam" id="PF08447">
    <property type="entry name" value="PAS_3"/>
    <property type="match status" value="3"/>
</dbReference>
<dbReference type="PROSITE" id="PS50112">
    <property type="entry name" value="PAS"/>
    <property type="match status" value="4"/>
</dbReference>
<dbReference type="InterPro" id="IPR004358">
    <property type="entry name" value="Sig_transdc_His_kin-like_C"/>
</dbReference>
<dbReference type="PANTHER" id="PTHR43304">
    <property type="entry name" value="PHYTOCHROME-LIKE PROTEIN CPH1"/>
    <property type="match status" value="1"/>
</dbReference>
<evidence type="ECO:0000256" key="3">
    <source>
        <dbReference type="ARBA" id="ARBA00022553"/>
    </source>
</evidence>
<feature type="domain" description="PAC" evidence="9">
    <location>
        <begin position="570"/>
        <end position="620"/>
    </location>
</feature>
<organism evidence="10">
    <name type="scientific">marine sediment metagenome</name>
    <dbReference type="NCBI Taxonomy" id="412755"/>
    <lineage>
        <taxon>unclassified sequences</taxon>
        <taxon>metagenomes</taxon>
        <taxon>ecological metagenomes</taxon>
    </lineage>
</organism>
<proteinExistence type="predicted"/>
<dbReference type="SMART" id="SM00091">
    <property type="entry name" value="PAS"/>
    <property type="match status" value="7"/>
</dbReference>
<dbReference type="Gene3D" id="3.30.450.20">
    <property type="entry name" value="PAS domain"/>
    <property type="match status" value="7"/>
</dbReference>
<feature type="coiled-coil region" evidence="6">
    <location>
        <begin position="730"/>
        <end position="757"/>
    </location>
</feature>
<dbReference type="CDD" id="cd00082">
    <property type="entry name" value="HisKA"/>
    <property type="match status" value="1"/>
</dbReference>
<dbReference type="SMART" id="SM00086">
    <property type="entry name" value="PAC"/>
    <property type="match status" value="6"/>
</dbReference>
<dbReference type="InterPro" id="IPR013655">
    <property type="entry name" value="PAS_fold_3"/>
</dbReference>
<feature type="domain" description="PAC" evidence="9">
    <location>
        <begin position="442"/>
        <end position="492"/>
    </location>
</feature>
<dbReference type="InterPro" id="IPR003594">
    <property type="entry name" value="HATPase_dom"/>
</dbReference>
<dbReference type="SMART" id="SM00387">
    <property type="entry name" value="HATPase_c"/>
    <property type="match status" value="1"/>
</dbReference>
<feature type="domain" description="Histidine kinase" evidence="7">
    <location>
        <begin position="892"/>
        <end position="1112"/>
    </location>
</feature>
<dbReference type="SUPFAM" id="SSF47384">
    <property type="entry name" value="Homodimeric domain of signal transducing histidine kinase"/>
    <property type="match status" value="1"/>
</dbReference>
<feature type="domain" description="PAC" evidence="9">
    <location>
        <begin position="198"/>
        <end position="248"/>
    </location>
</feature>
<dbReference type="InterPro" id="IPR001610">
    <property type="entry name" value="PAC"/>
</dbReference>
<dbReference type="SUPFAM" id="SSF55874">
    <property type="entry name" value="ATPase domain of HSP90 chaperone/DNA topoisomerase II/histidine kinase"/>
    <property type="match status" value="1"/>
</dbReference>
<dbReference type="SUPFAM" id="SSF55785">
    <property type="entry name" value="PYP-like sensor domain (PAS domain)"/>
    <property type="match status" value="7"/>
</dbReference>
<dbReference type="Pfam" id="PF02518">
    <property type="entry name" value="HATPase_c"/>
    <property type="match status" value="1"/>
</dbReference>
<feature type="domain" description="PAC" evidence="9">
    <location>
        <begin position="695"/>
        <end position="746"/>
    </location>
</feature>
<dbReference type="InterPro" id="IPR000700">
    <property type="entry name" value="PAS-assoc_C"/>
</dbReference>
<dbReference type="EC" id="2.7.13.3" evidence="2"/>
<dbReference type="SMART" id="SM00388">
    <property type="entry name" value="HisKA"/>
    <property type="match status" value="1"/>
</dbReference>
<feature type="non-terminal residue" evidence="10">
    <location>
        <position position="1"/>
    </location>
</feature>
<dbReference type="Pfam" id="PF00512">
    <property type="entry name" value="HisKA"/>
    <property type="match status" value="1"/>
</dbReference>
<dbReference type="InterPro" id="IPR036097">
    <property type="entry name" value="HisK_dim/P_sf"/>
</dbReference>
<dbReference type="NCBIfam" id="TIGR00229">
    <property type="entry name" value="sensory_box"/>
    <property type="match status" value="6"/>
</dbReference>
<evidence type="ECO:0000256" key="4">
    <source>
        <dbReference type="ARBA" id="ARBA00022679"/>
    </source>
</evidence>
<dbReference type="PROSITE" id="PS50113">
    <property type="entry name" value="PAC"/>
    <property type="match status" value="5"/>
</dbReference>
<reference evidence="10" key="1">
    <citation type="journal article" date="2015" name="Nature">
        <title>Complex archaea that bridge the gap between prokaryotes and eukaryotes.</title>
        <authorList>
            <person name="Spang A."/>
            <person name="Saw J.H."/>
            <person name="Jorgensen S.L."/>
            <person name="Zaremba-Niedzwiedzka K."/>
            <person name="Martijn J."/>
            <person name="Lind A.E."/>
            <person name="van Eijk R."/>
            <person name="Schleper C."/>
            <person name="Guy L."/>
            <person name="Ettema T.J."/>
        </authorList>
    </citation>
    <scope>NUCLEOTIDE SEQUENCE</scope>
</reference>
<dbReference type="InterPro" id="IPR005467">
    <property type="entry name" value="His_kinase_dom"/>
</dbReference>
<dbReference type="InterPro" id="IPR035965">
    <property type="entry name" value="PAS-like_dom_sf"/>
</dbReference>
<evidence type="ECO:0000256" key="2">
    <source>
        <dbReference type="ARBA" id="ARBA00012438"/>
    </source>
</evidence>
<dbReference type="Pfam" id="PF13426">
    <property type="entry name" value="PAS_9"/>
    <property type="match status" value="4"/>
</dbReference>